<dbReference type="InterPro" id="IPR000715">
    <property type="entry name" value="Glycosyl_transferase_4"/>
</dbReference>
<dbReference type="PANTHER" id="PTHR22926">
    <property type="entry name" value="PHOSPHO-N-ACETYLMURAMOYL-PENTAPEPTIDE-TRANSFERASE"/>
    <property type="match status" value="1"/>
</dbReference>
<dbReference type="AlphaFoldDB" id="A0A382VVU6"/>
<evidence type="ECO:0000256" key="5">
    <source>
        <dbReference type="ARBA" id="ARBA00022989"/>
    </source>
</evidence>
<comment type="subcellular location">
    <subcellularLocation>
        <location evidence="1">Cell membrane</location>
        <topology evidence="1">Multi-pass membrane protein</topology>
    </subcellularLocation>
</comment>
<evidence type="ECO:0000256" key="4">
    <source>
        <dbReference type="ARBA" id="ARBA00022692"/>
    </source>
</evidence>
<name>A0A382VVU6_9ZZZZ</name>
<keyword evidence="5 7" id="KW-1133">Transmembrane helix</keyword>
<dbReference type="GO" id="GO:0016780">
    <property type="term" value="F:phosphotransferase activity, for other substituted phosphate groups"/>
    <property type="evidence" value="ECO:0007669"/>
    <property type="project" value="InterPro"/>
</dbReference>
<dbReference type="EMBL" id="UINC01155018">
    <property type="protein sequence ID" value="SVD50627.1"/>
    <property type="molecule type" value="Genomic_DNA"/>
</dbReference>
<protein>
    <submittedName>
        <fullName evidence="8">Uncharacterized protein</fullName>
    </submittedName>
</protein>
<feature type="transmembrane region" description="Helical" evidence="7">
    <location>
        <begin position="110"/>
        <end position="127"/>
    </location>
</feature>
<proteinExistence type="predicted"/>
<dbReference type="GO" id="GO:0009103">
    <property type="term" value="P:lipopolysaccharide biosynthetic process"/>
    <property type="evidence" value="ECO:0007669"/>
    <property type="project" value="TreeGrafter"/>
</dbReference>
<keyword evidence="3" id="KW-0808">Transferase</keyword>
<dbReference type="Pfam" id="PF00953">
    <property type="entry name" value="Glycos_transf_4"/>
    <property type="match status" value="1"/>
</dbReference>
<dbReference type="GO" id="GO:0044038">
    <property type="term" value="P:cell wall macromolecule biosynthetic process"/>
    <property type="evidence" value="ECO:0007669"/>
    <property type="project" value="TreeGrafter"/>
</dbReference>
<feature type="transmembrane region" description="Helical" evidence="7">
    <location>
        <begin position="48"/>
        <end position="71"/>
    </location>
</feature>
<accession>A0A382VVU6</accession>
<evidence type="ECO:0000313" key="8">
    <source>
        <dbReference type="EMBL" id="SVD50627.1"/>
    </source>
</evidence>
<reference evidence="8" key="1">
    <citation type="submission" date="2018-05" db="EMBL/GenBank/DDBJ databases">
        <authorList>
            <person name="Lanie J.A."/>
            <person name="Ng W.-L."/>
            <person name="Kazmierczak K.M."/>
            <person name="Andrzejewski T.M."/>
            <person name="Davidsen T.M."/>
            <person name="Wayne K.J."/>
            <person name="Tettelin H."/>
            <person name="Glass J.I."/>
            <person name="Rusch D."/>
            <person name="Podicherti R."/>
            <person name="Tsui H.-C.T."/>
            <person name="Winkler M.E."/>
        </authorList>
    </citation>
    <scope>NUCLEOTIDE SEQUENCE</scope>
</reference>
<dbReference type="GO" id="GO:0005886">
    <property type="term" value="C:plasma membrane"/>
    <property type="evidence" value="ECO:0007669"/>
    <property type="project" value="UniProtKB-SubCell"/>
</dbReference>
<feature type="transmembrane region" description="Helical" evidence="7">
    <location>
        <begin position="83"/>
        <end position="98"/>
    </location>
</feature>
<sequence length="161" mass="17707">MLQTVDLNILLVCFVVTFILVWPAVRLFRQLAPSVGLIDVPNLRSSHVGSIPVAGGTVFVIIVPLVSLIVARQTGILLGREDWALLIAGWFIAFVSLIDDWRPLPARVRLVAQVWAALGLIIYGRYLRYFGAGGFGVVDVGWLGVLITFVWILGMSNAFNF</sequence>
<evidence type="ECO:0000256" key="7">
    <source>
        <dbReference type="SAM" id="Phobius"/>
    </source>
</evidence>
<dbReference type="GO" id="GO:0071555">
    <property type="term" value="P:cell wall organization"/>
    <property type="evidence" value="ECO:0007669"/>
    <property type="project" value="TreeGrafter"/>
</dbReference>
<organism evidence="8">
    <name type="scientific">marine metagenome</name>
    <dbReference type="NCBI Taxonomy" id="408172"/>
    <lineage>
        <taxon>unclassified sequences</taxon>
        <taxon>metagenomes</taxon>
        <taxon>ecological metagenomes</taxon>
    </lineage>
</organism>
<feature type="transmembrane region" description="Helical" evidence="7">
    <location>
        <begin position="7"/>
        <end position="28"/>
    </location>
</feature>
<keyword evidence="6 7" id="KW-0472">Membrane</keyword>
<keyword evidence="2" id="KW-1003">Cell membrane</keyword>
<feature type="non-terminal residue" evidence="8">
    <location>
        <position position="161"/>
    </location>
</feature>
<evidence type="ECO:0000256" key="3">
    <source>
        <dbReference type="ARBA" id="ARBA00022679"/>
    </source>
</evidence>
<feature type="transmembrane region" description="Helical" evidence="7">
    <location>
        <begin position="134"/>
        <end position="154"/>
    </location>
</feature>
<evidence type="ECO:0000256" key="2">
    <source>
        <dbReference type="ARBA" id="ARBA00022475"/>
    </source>
</evidence>
<gene>
    <name evidence="8" type="ORF">METZ01_LOCUS403481</name>
</gene>
<keyword evidence="4 7" id="KW-0812">Transmembrane</keyword>
<evidence type="ECO:0000256" key="6">
    <source>
        <dbReference type="ARBA" id="ARBA00023136"/>
    </source>
</evidence>
<evidence type="ECO:0000256" key="1">
    <source>
        <dbReference type="ARBA" id="ARBA00004651"/>
    </source>
</evidence>
<dbReference type="PANTHER" id="PTHR22926:SF3">
    <property type="entry name" value="UNDECAPRENYL-PHOSPHATE ALPHA-N-ACETYLGLUCOSAMINYL 1-PHOSPHATE TRANSFERASE"/>
    <property type="match status" value="1"/>
</dbReference>